<dbReference type="InterPro" id="IPR016160">
    <property type="entry name" value="Ald_DH_CS_CYS"/>
</dbReference>
<evidence type="ECO:0000313" key="8">
    <source>
        <dbReference type="EMBL" id="AKZ63987.1"/>
    </source>
</evidence>
<feature type="active site" evidence="5">
    <location>
        <position position="244"/>
    </location>
</feature>
<evidence type="ECO:0000313" key="9">
    <source>
        <dbReference type="Proteomes" id="UP000063429"/>
    </source>
</evidence>
<reference evidence="9" key="1">
    <citation type="journal article" date="2015" name="Genome Announc.">
        <title>Complete Genome Sequence of Herbaspirillum hiltneri N3 (DSM 17495), Isolated from Surface-Sterilized Wheat Roots.</title>
        <authorList>
            <person name="Guizelini D."/>
            <person name="Saizaki P.M."/>
            <person name="Coimbra N.A."/>
            <person name="Weiss V.A."/>
            <person name="Faoro H."/>
            <person name="Sfeir M.Z."/>
            <person name="Baura V.A."/>
            <person name="Monteiro R.A."/>
            <person name="Chubatsu L.S."/>
            <person name="Souza E.M."/>
            <person name="Cruz L.M."/>
            <person name="Pedrosa F.O."/>
            <person name="Raittz R.T."/>
            <person name="Marchaukoski J.N."/>
            <person name="Steffens M.B."/>
        </authorList>
    </citation>
    <scope>NUCLEOTIDE SEQUENCE [LARGE SCALE GENOMIC DNA]</scope>
    <source>
        <strain evidence="9">N3</strain>
    </source>
</reference>
<dbReference type="InterPro" id="IPR016163">
    <property type="entry name" value="Ald_DH_C"/>
</dbReference>
<dbReference type="InterPro" id="IPR015590">
    <property type="entry name" value="Aldehyde_DH_dom"/>
</dbReference>
<keyword evidence="9" id="KW-1185">Reference proteome</keyword>
<name>A0ABN4HZD1_9BURK</name>
<dbReference type="Pfam" id="PF00171">
    <property type="entry name" value="Aldedh"/>
    <property type="match status" value="1"/>
</dbReference>
<comment type="similarity">
    <text evidence="1 6">Belongs to the aldehyde dehydrogenase family.</text>
</comment>
<evidence type="ECO:0000256" key="5">
    <source>
        <dbReference type="PROSITE-ProRule" id="PRU10007"/>
    </source>
</evidence>
<evidence type="ECO:0000256" key="2">
    <source>
        <dbReference type="ARBA" id="ARBA00023002"/>
    </source>
</evidence>
<organism evidence="8 9">
    <name type="scientific">Herbaspirillum hiltneri N3</name>
    <dbReference type="NCBI Taxonomy" id="1262470"/>
    <lineage>
        <taxon>Bacteria</taxon>
        <taxon>Pseudomonadati</taxon>
        <taxon>Pseudomonadota</taxon>
        <taxon>Betaproteobacteria</taxon>
        <taxon>Burkholderiales</taxon>
        <taxon>Oxalobacteraceae</taxon>
        <taxon>Herbaspirillum</taxon>
    </lineage>
</organism>
<evidence type="ECO:0000256" key="4">
    <source>
        <dbReference type="ARBA" id="ARBA00049194"/>
    </source>
</evidence>
<gene>
    <name evidence="8" type="ORF">F506_16155</name>
</gene>
<dbReference type="Gene3D" id="3.40.309.10">
    <property type="entry name" value="Aldehyde Dehydrogenase, Chain A, domain 2"/>
    <property type="match status" value="1"/>
</dbReference>
<dbReference type="Gene3D" id="3.40.605.10">
    <property type="entry name" value="Aldehyde Dehydrogenase, Chain A, domain 1"/>
    <property type="match status" value="1"/>
</dbReference>
<proteinExistence type="inferred from homology"/>
<dbReference type="InterPro" id="IPR029510">
    <property type="entry name" value="Ald_DH_CS_GLU"/>
</dbReference>
<sequence>MQHINEIYINGRFVQPHGTEVMELINPSDKTVIGAARLADEEDARQAIAAAKAAYKTWSRSSRQERAAYLQAMHDAVQRRAPELVDVMIREYGGTRRMCSATVARSANSFLLAIELLETFDFVRQAGTARVTMEPLGVVGLITPWNANYGFICSKLATALVAGSTTVIKPSELSAMQTRLLTQCLHEAGLPPGVFNIVTGRGDTVGAEITHHPDIAKISFTGSTAVGKQIARGAVDTMKRVTLELGGKSPNILLDDADLETAIPQALTAAYFNNGQACLAATRLIVPERRLEEVKMLVRKAVAAIKVGHPGDEDTMLGPLVTQKQYERVQSYIRLGIEEGAELLTGGEGHPEGMDHGYFVKPTVFVNVTNDMRIAREEIFGPVLSILTYRTEEEAIDIANDTVYGLHGYVSGADRERANRVASQIVAGRVFINGLYDEPRAPFGGFKQSGIGREFGPYGLEAYVEPKAIIGYDVPVHENTQR</sequence>
<dbReference type="RefSeq" id="WP_053199079.1">
    <property type="nucleotide sequence ID" value="NZ_CP011409.1"/>
</dbReference>
<evidence type="ECO:0000256" key="3">
    <source>
        <dbReference type="ARBA" id="ARBA00024226"/>
    </source>
</evidence>
<evidence type="ECO:0000256" key="6">
    <source>
        <dbReference type="RuleBase" id="RU003345"/>
    </source>
</evidence>
<evidence type="ECO:0000259" key="7">
    <source>
        <dbReference type="Pfam" id="PF00171"/>
    </source>
</evidence>
<comment type="catalytic activity">
    <reaction evidence="4">
        <text>an aldehyde + NAD(+) + H2O = a carboxylate + NADH + 2 H(+)</text>
        <dbReference type="Rhea" id="RHEA:16185"/>
        <dbReference type="ChEBI" id="CHEBI:15377"/>
        <dbReference type="ChEBI" id="CHEBI:15378"/>
        <dbReference type="ChEBI" id="CHEBI:17478"/>
        <dbReference type="ChEBI" id="CHEBI:29067"/>
        <dbReference type="ChEBI" id="CHEBI:57540"/>
        <dbReference type="ChEBI" id="CHEBI:57945"/>
        <dbReference type="EC" id="1.2.1.3"/>
    </reaction>
</comment>
<dbReference type="EC" id="1.2.1.3" evidence="3"/>
<keyword evidence="2 6" id="KW-0560">Oxidoreductase</keyword>
<evidence type="ECO:0000256" key="1">
    <source>
        <dbReference type="ARBA" id="ARBA00009986"/>
    </source>
</evidence>
<dbReference type="PROSITE" id="PS00687">
    <property type="entry name" value="ALDEHYDE_DEHYDR_GLU"/>
    <property type="match status" value="1"/>
</dbReference>
<accession>A0ABN4HZD1</accession>
<dbReference type="EMBL" id="CP011409">
    <property type="protein sequence ID" value="AKZ63987.1"/>
    <property type="molecule type" value="Genomic_DNA"/>
</dbReference>
<dbReference type="SUPFAM" id="SSF53720">
    <property type="entry name" value="ALDH-like"/>
    <property type="match status" value="1"/>
</dbReference>
<dbReference type="CDD" id="cd07138">
    <property type="entry name" value="ALDH_CddD_SSP0762"/>
    <property type="match status" value="1"/>
</dbReference>
<dbReference type="PANTHER" id="PTHR42804">
    <property type="entry name" value="ALDEHYDE DEHYDROGENASE"/>
    <property type="match status" value="1"/>
</dbReference>
<dbReference type="InterPro" id="IPR016162">
    <property type="entry name" value="Ald_DH_N"/>
</dbReference>
<dbReference type="InterPro" id="IPR016161">
    <property type="entry name" value="Ald_DH/histidinol_DH"/>
</dbReference>
<dbReference type="Proteomes" id="UP000063429">
    <property type="component" value="Chromosome"/>
</dbReference>
<protein>
    <recommendedName>
        <fullName evidence="3">aldehyde dehydrogenase (NAD(+))</fullName>
        <ecNumber evidence="3">1.2.1.3</ecNumber>
    </recommendedName>
</protein>
<feature type="domain" description="Aldehyde dehydrogenase" evidence="7">
    <location>
        <begin position="14"/>
        <end position="469"/>
    </location>
</feature>
<dbReference type="PANTHER" id="PTHR42804:SF1">
    <property type="entry name" value="ALDEHYDE DEHYDROGENASE-RELATED"/>
    <property type="match status" value="1"/>
</dbReference>
<dbReference type="PROSITE" id="PS00070">
    <property type="entry name" value="ALDEHYDE_DEHYDR_CYS"/>
    <property type="match status" value="1"/>
</dbReference>